<dbReference type="PANTHER" id="PTHR33293">
    <property type="entry name" value="INSERTION ELEMENT IS1 1 PROTEIN INSB-RELATED"/>
    <property type="match status" value="1"/>
</dbReference>
<evidence type="ECO:0000256" key="2">
    <source>
        <dbReference type="ARBA" id="ARBA00008841"/>
    </source>
</evidence>
<name>A0A2X1JAW7_ECOLX</name>
<dbReference type="Pfam" id="PF03400">
    <property type="entry name" value="DDE_Tnp_IS1"/>
    <property type="match status" value="1"/>
</dbReference>
<dbReference type="GO" id="GO:0003677">
    <property type="term" value="F:DNA binding"/>
    <property type="evidence" value="ECO:0007669"/>
    <property type="project" value="InterPro"/>
</dbReference>
<dbReference type="InterPro" id="IPR051354">
    <property type="entry name" value="Transposase_27_IS1"/>
</dbReference>
<gene>
    <name evidence="5" type="primary">insB</name>
    <name evidence="5" type="ORF">NCTC11126_02436</name>
</gene>
<keyword evidence="3" id="KW-0815">Transposition</keyword>
<dbReference type="EMBL" id="UARS01000005">
    <property type="protein sequence ID" value="SPW43059.1"/>
    <property type="molecule type" value="Genomic_DNA"/>
</dbReference>
<evidence type="ECO:0000313" key="6">
    <source>
        <dbReference type="Proteomes" id="UP000250561"/>
    </source>
</evidence>
<dbReference type="Proteomes" id="UP000250561">
    <property type="component" value="Unassembled WGS sequence"/>
</dbReference>
<comment type="function">
    <text evidence="1">Absolutely required for transposition of IS1.</text>
</comment>
<evidence type="ECO:0000313" key="5">
    <source>
        <dbReference type="EMBL" id="SPW43059.1"/>
    </source>
</evidence>
<evidence type="ECO:0000256" key="3">
    <source>
        <dbReference type="ARBA" id="ARBA00022578"/>
    </source>
</evidence>
<dbReference type="GO" id="GO:0006313">
    <property type="term" value="P:DNA transposition"/>
    <property type="evidence" value="ECO:0007669"/>
    <property type="project" value="InterPro"/>
</dbReference>
<sequence>MAHVFGERTLATLERLLSLMSAFEVVVWMTDGWPLYESRLKGKLHVISKRYTQRIERHNLNLRQHLARLGRKLLPFSKIGGAA</sequence>
<evidence type="ECO:0000256" key="4">
    <source>
        <dbReference type="ARBA" id="ARBA00023172"/>
    </source>
</evidence>
<organism evidence="5 6">
    <name type="scientific">Escherichia coli</name>
    <dbReference type="NCBI Taxonomy" id="562"/>
    <lineage>
        <taxon>Bacteria</taxon>
        <taxon>Pseudomonadati</taxon>
        <taxon>Pseudomonadota</taxon>
        <taxon>Gammaproteobacteria</taxon>
        <taxon>Enterobacterales</taxon>
        <taxon>Enterobacteriaceae</taxon>
        <taxon>Escherichia</taxon>
    </lineage>
</organism>
<dbReference type="PANTHER" id="PTHR33293:SF1">
    <property type="entry name" value="INSERTION ELEMENT IS1 1 PROTEIN INSB-RELATED"/>
    <property type="match status" value="1"/>
</dbReference>
<proteinExistence type="inferred from homology"/>
<evidence type="ECO:0000256" key="1">
    <source>
        <dbReference type="ARBA" id="ARBA00004091"/>
    </source>
</evidence>
<reference evidence="5 6" key="1">
    <citation type="submission" date="2018-06" db="EMBL/GenBank/DDBJ databases">
        <authorList>
            <consortium name="Pathogen Informatics"/>
            <person name="Doyle S."/>
        </authorList>
    </citation>
    <scope>NUCLEOTIDE SEQUENCE [LARGE SCALE GENOMIC DNA]</scope>
    <source>
        <strain evidence="5 6">NCTC11126</strain>
    </source>
</reference>
<dbReference type="InterPro" id="IPR005063">
    <property type="entry name" value="Transposase_27"/>
</dbReference>
<protein>
    <submittedName>
        <fullName evidence="5">Transposase ORF B, IS1</fullName>
    </submittedName>
</protein>
<keyword evidence="4" id="KW-0233">DNA recombination</keyword>
<dbReference type="GO" id="GO:0004803">
    <property type="term" value="F:transposase activity"/>
    <property type="evidence" value="ECO:0007669"/>
    <property type="project" value="InterPro"/>
</dbReference>
<dbReference type="AlphaFoldDB" id="A0A2X1JAW7"/>
<comment type="similarity">
    <text evidence="2">Belongs to the transposase 27 family.</text>
</comment>
<accession>A0A2X1JAW7</accession>